<name>A0A131YHR7_RHIAP</name>
<accession>A0A131YHR7</accession>
<feature type="signal peptide" evidence="1">
    <location>
        <begin position="1"/>
        <end position="16"/>
    </location>
</feature>
<dbReference type="EMBL" id="GEDV01010472">
    <property type="protein sequence ID" value="JAP78085.1"/>
    <property type="molecule type" value="Transcribed_RNA"/>
</dbReference>
<evidence type="ECO:0000256" key="1">
    <source>
        <dbReference type="SAM" id="SignalP"/>
    </source>
</evidence>
<evidence type="ECO:0000313" key="2">
    <source>
        <dbReference type="EMBL" id="JAP78085.1"/>
    </source>
</evidence>
<proteinExistence type="predicted"/>
<protein>
    <recommendedName>
        <fullName evidence="3">Secreted protein</fullName>
    </recommendedName>
</protein>
<sequence>MRQLCLALVGMSAVVGMVKVGITGVGDCGCGRTGLAIVSHRSAGVGRGRWQFVGPGVFVGKRRAPHLGSCERDHKKHSRVAGASGFLLARIGCRHDDERYGRLASLQSKRTVFPPRRRV</sequence>
<keyword evidence="1" id="KW-0732">Signal</keyword>
<dbReference type="AlphaFoldDB" id="A0A131YHR7"/>
<organism evidence="2">
    <name type="scientific">Rhipicephalus appendiculatus</name>
    <name type="common">Brown ear tick</name>
    <dbReference type="NCBI Taxonomy" id="34631"/>
    <lineage>
        <taxon>Eukaryota</taxon>
        <taxon>Metazoa</taxon>
        <taxon>Ecdysozoa</taxon>
        <taxon>Arthropoda</taxon>
        <taxon>Chelicerata</taxon>
        <taxon>Arachnida</taxon>
        <taxon>Acari</taxon>
        <taxon>Parasitiformes</taxon>
        <taxon>Ixodida</taxon>
        <taxon>Ixodoidea</taxon>
        <taxon>Ixodidae</taxon>
        <taxon>Rhipicephalinae</taxon>
        <taxon>Rhipicephalus</taxon>
        <taxon>Rhipicephalus</taxon>
    </lineage>
</organism>
<evidence type="ECO:0008006" key="3">
    <source>
        <dbReference type="Google" id="ProtNLM"/>
    </source>
</evidence>
<reference evidence="2" key="1">
    <citation type="journal article" date="2016" name="Ticks Tick Borne Dis.">
        <title>De novo assembly and annotation of the salivary gland transcriptome of Rhipicephalus appendiculatus male and female ticks during blood feeding.</title>
        <authorList>
            <person name="de Castro M.H."/>
            <person name="de Klerk D."/>
            <person name="Pienaar R."/>
            <person name="Latif A.A."/>
            <person name="Rees D.J."/>
            <person name="Mans B.J."/>
        </authorList>
    </citation>
    <scope>NUCLEOTIDE SEQUENCE</scope>
    <source>
        <tissue evidence="2">Salivary glands</tissue>
    </source>
</reference>
<feature type="chain" id="PRO_5007285277" description="Secreted protein" evidence="1">
    <location>
        <begin position="17"/>
        <end position="119"/>
    </location>
</feature>